<name>A0A1G1VBL1_9BACT</name>
<organism evidence="1 2">
    <name type="scientific">Candidatus Blackburnbacteria bacterium RIFCSPLOWO2_01_FULL_40_20</name>
    <dbReference type="NCBI Taxonomy" id="1797519"/>
    <lineage>
        <taxon>Bacteria</taxon>
        <taxon>Candidatus Blackburniibacteriota</taxon>
    </lineage>
</organism>
<dbReference type="EMBL" id="MHCC01000024">
    <property type="protein sequence ID" value="OGY12815.1"/>
    <property type="molecule type" value="Genomic_DNA"/>
</dbReference>
<evidence type="ECO:0000313" key="2">
    <source>
        <dbReference type="Proteomes" id="UP000178659"/>
    </source>
</evidence>
<protein>
    <recommendedName>
        <fullName evidence="3">Ribbon-helix-helix protein CopG domain-containing protein</fullName>
    </recommendedName>
</protein>
<evidence type="ECO:0008006" key="3">
    <source>
        <dbReference type="Google" id="ProtNLM"/>
    </source>
</evidence>
<gene>
    <name evidence="1" type="ORF">A3A77_02985</name>
</gene>
<sequence>MYLVGTTCYNGGMRKTYLRISDELNSRVTKIAKDQNKRKAEVFRQAIEYGLQKAETNNPALRNLANNFQF</sequence>
<dbReference type="Proteomes" id="UP000178659">
    <property type="component" value="Unassembled WGS sequence"/>
</dbReference>
<reference evidence="1 2" key="1">
    <citation type="journal article" date="2016" name="Nat. Commun.">
        <title>Thousands of microbial genomes shed light on interconnected biogeochemical processes in an aquifer system.</title>
        <authorList>
            <person name="Anantharaman K."/>
            <person name="Brown C.T."/>
            <person name="Hug L.A."/>
            <person name="Sharon I."/>
            <person name="Castelle C.J."/>
            <person name="Probst A.J."/>
            <person name="Thomas B.C."/>
            <person name="Singh A."/>
            <person name="Wilkins M.J."/>
            <person name="Karaoz U."/>
            <person name="Brodie E.L."/>
            <person name="Williams K.H."/>
            <person name="Hubbard S.S."/>
            <person name="Banfield J.F."/>
        </authorList>
    </citation>
    <scope>NUCLEOTIDE SEQUENCE [LARGE SCALE GENOMIC DNA]</scope>
</reference>
<comment type="caution">
    <text evidence="1">The sequence shown here is derived from an EMBL/GenBank/DDBJ whole genome shotgun (WGS) entry which is preliminary data.</text>
</comment>
<proteinExistence type="predicted"/>
<evidence type="ECO:0000313" key="1">
    <source>
        <dbReference type="EMBL" id="OGY12815.1"/>
    </source>
</evidence>
<accession>A0A1G1VBL1</accession>
<dbReference type="AlphaFoldDB" id="A0A1G1VBL1"/>